<sequence length="260" mass="29607">MEQNKNIYYGKNIVFKIVTSGILLALAIVVNVVCSSFARFPLAPFLKFDFSIVIILFAAMFVAPWSALIIIIFLALIGPSYGTSGYDAVGLLGHFTLAIAQTTFVFTFYIFNNLLSKIIFQNTYKKQVAIYLVNLSIAIVLTSTILTFINVFIITPWYFKALNLLNNEPATISSLIKRWGDFKKIFLNINNYFLATSSLFSLFNIINLSLNSILIFIFLSFNLKIKLWKIADFEVSKQKFLKNLFIRACFTKLKKKITNN</sequence>
<dbReference type="EMBL" id="UZVY01000001">
    <property type="protein sequence ID" value="VDR41565.1"/>
    <property type="molecule type" value="Genomic_DNA"/>
</dbReference>
<dbReference type="Gene3D" id="1.10.1760.20">
    <property type="match status" value="1"/>
</dbReference>
<dbReference type="InterPro" id="IPR024529">
    <property type="entry name" value="ECF_trnsprt_substrate-spec"/>
</dbReference>
<keyword evidence="5" id="KW-1185">Reference proteome</keyword>
<evidence type="ECO:0000313" key="3">
    <source>
        <dbReference type="EMBL" id="VDR41565.1"/>
    </source>
</evidence>
<dbReference type="GO" id="GO:0022857">
    <property type="term" value="F:transmembrane transporter activity"/>
    <property type="evidence" value="ECO:0007669"/>
    <property type="project" value="InterPro"/>
</dbReference>
<evidence type="ECO:0008006" key="6">
    <source>
        <dbReference type="Google" id="ProtNLM"/>
    </source>
</evidence>
<dbReference type="Proteomes" id="UP001058569">
    <property type="component" value="Chromosome"/>
</dbReference>
<feature type="transmembrane region" description="Helical" evidence="1">
    <location>
        <begin position="50"/>
        <end position="77"/>
    </location>
</feature>
<gene>
    <name evidence="3" type="ORF">NCTC10126_00042</name>
    <name evidence="2" type="ORF">NPA07_02330</name>
</gene>
<accession>A0A3P8L6G2</accession>
<reference evidence="3 4" key="1">
    <citation type="submission" date="2018-12" db="EMBL/GenBank/DDBJ databases">
        <authorList>
            <consortium name="Pathogen Informatics"/>
        </authorList>
    </citation>
    <scope>NUCLEOTIDE SEQUENCE [LARGE SCALE GENOMIC DNA]</scope>
    <source>
        <strain evidence="3 4">NCTC10126</strain>
    </source>
</reference>
<feature type="transmembrane region" description="Helical" evidence="1">
    <location>
        <begin position="192"/>
        <end position="219"/>
    </location>
</feature>
<dbReference type="Proteomes" id="UP000280036">
    <property type="component" value="Unassembled WGS sequence"/>
</dbReference>
<evidence type="ECO:0000313" key="5">
    <source>
        <dbReference type="Proteomes" id="UP001058569"/>
    </source>
</evidence>
<keyword evidence="1" id="KW-0812">Transmembrane</keyword>
<evidence type="ECO:0000313" key="4">
    <source>
        <dbReference type="Proteomes" id="UP000280036"/>
    </source>
</evidence>
<organism evidence="3 4">
    <name type="scientific">Mycoplasmopsis caviae</name>
    <dbReference type="NCBI Taxonomy" id="55603"/>
    <lineage>
        <taxon>Bacteria</taxon>
        <taxon>Bacillati</taxon>
        <taxon>Mycoplasmatota</taxon>
        <taxon>Mycoplasmoidales</taxon>
        <taxon>Metamycoplasmataceae</taxon>
        <taxon>Mycoplasmopsis</taxon>
    </lineage>
</organism>
<dbReference type="EMBL" id="CP101806">
    <property type="protein sequence ID" value="UUD35688.1"/>
    <property type="molecule type" value="Genomic_DNA"/>
</dbReference>
<feature type="transmembrane region" description="Helical" evidence="1">
    <location>
        <begin position="89"/>
        <end position="111"/>
    </location>
</feature>
<evidence type="ECO:0000256" key="1">
    <source>
        <dbReference type="SAM" id="Phobius"/>
    </source>
</evidence>
<dbReference type="Pfam" id="PF12822">
    <property type="entry name" value="ECF_trnsprt"/>
    <property type="match status" value="1"/>
</dbReference>
<feature type="transmembrane region" description="Helical" evidence="1">
    <location>
        <begin position="13"/>
        <end position="38"/>
    </location>
</feature>
<dbReference type="NCBIfam" id="NF046054">
    <property type="entry name" value="memb_MPN527"/>
    <property type="match status" value="1"/>
</dbReference>
<name>A0A3P8L6G2_9BACT</name>
<dbReference type="OrthoDB" id="397284at2"/>
<feature type="transmembrane region" description="Helical" evidence="1">
    <location>
        <begin position="132"/>
        <end position="159"/>
    </location>
</feature>
<dbReference type="RefSeq" id="WP_126117858.1">
    <property type="nucleotide sequence ID" value="NZ_CP101806.1"/>
</dbReference>
<reference evidence="2" key="2">
    <citation type="submission" date="2022-07" db="EMBL/GenBank/DDBJ databases">
        <title>Complete genome of Mycoplasma caviae type strain G122.</title>
        <authorList>
            <person name="Spergser J."/>
        </authorList>
    </citation>
    <scope>NUCLEOTIDE SEQUENCE</scope>
    <source>
        <strain evidence="2">G122</strain>
    </source>
</reference>
<dbReference type="AlphaFoldDB" id="A0A3P8L6G2"/>
<keyword evidence="1" id="KW-1133">Transmembrane helix</keyword>
<proteinExistence type="predicted"/>
<protein>
    <recommendedName>
        <fullName evidence="6">ECF transporter S component</fullName>
    </recommendedName>
</protein>
<keyword evidence="1" id="KW-0472">Membrane</keyword>
<evidence type="ECO:0000313" key="2">
    <source>
        <dbReference type="EMBL" id="UUD35688.1"/>
    </source>
</evidence>